<accession>A0A540X4W9</accession>
<dbReference type="OrthoDB" id="5506152at2"/>
<evidence type="ECO:0000313" key="4">
    <source>
        <dbReference type="Proteomes" id="UP000315369"/>
    </source>
</evidence>
<keyword evidence="4" id="KW-1185">Reference proteome</keyword>
<dbReference type="Pfam" id="PF13560">
    <property type="entry name" value="HTH_31"/>
    <property type="match status" value="1"/>
</dbReference>
<proteinExistence type="predicted"/>
<dbReference type="PROSITE" id="PS51094">
    <property type="entry name" value="PTS_EIIA_TYPE_2"/>
    <property type="match status" value="1"/>
</dbReference>
<dbReference type="InterPro" id="IPR016152">
    <property type="entry name" value="PTrfase/Anion_transptr"/>
</dbReference>
<dbReference type="Pfam" id="PF00359">
    <property type="entry name" value="PTS_EIIA_2"/>
    <property type="match status" value="1"/>
</dbReference>
<dbReference type="PROSITE" id="PS50943">
    <property type="entry name" value="HTH_CROC1"/>
    <property type="match status" value="1"/>
</dbReference>
<evidence type="ECO:0000313" key="3">
    <source>
        <dbReference type="EMBL" id="TQF16296.1"/>
    </source>
</evidence>
<dbReference type="AlphaFoldDB" id="A0A540X4W9"/>
<dbReference type="InterPro" id="IPR001387">
    <property type="entry name" value="Cro/C1-type_HTH"/>
</dbReference>
<feature type="domain" description="HTH cro/C1-type" evidence="1">
    <location>
        <begin position="7"/>
        <end position="62"/>
    </location>
</feature>
<name>A0A540X4W9_9BACT</name>
<evidence type="ECO:0000259" key="2">
    <source>
        <dbReference type="PROSITE" id="PS51094"/>
    </source>
</evidence>
<feature type="domain" description="PTS EIIA type-2" evidence="2">
    <location>
        <begin position="127"/>
        <end position="268"/>
    </location>
</feature>
<dbReference type="RefSeq" id="WP_141642059.1">
    <property type="nucleotide sequence ID" value="NZ_VIFM01000026.1"/>
</dbReference>
<dbReference type="SUPFAM" id="SSF55804">
    <property type="entry name" value="Phoshotransferase/anion transport protein"/>
    <property type="match status" value="1"/>
</dbReference>
<dbReference type="Proteomes" id="UP000315369">
    <property type="component" value="Unassembled WGS sequence"/>
</dbReference>
<dbReference type="EMBL" id="VIFM01000026">
    <property type="protein sequence ID" value="TQF16296.1"/>
    <property type="molecule type" value="Genomic_DNA"/>
</dbReference>
<comment type="caution">
    <text evidence="3">The sequence shown here is derived from an EMBL/GenBank/DDBJ whole genome shotgun (WGS) entry which is preliminary data.</text>
</comment>
<dbReference type="Gene3D" id="3.40.930.10">
    <property type="entry name" value="Mannitol-specific EII, Chain A"/>
    <property type="match status" value="1"/>
</dbReference>
<sequence length="272" mass="29037">MHLGATLRLLRVDAGLSLRDMARRIGVSSAYLSRVEHGVDAPPTAERLTAIARELDVPPALLMDVANRMSPYVSEYLEDVPGAGTLFLELARRRLSGTQLARVRDFLDAEFPVRGGHSDAPVPALAPLLAPERVVLQLSCGGWEDVLDVVAGRLAATLPGVDAARLVEGLRQRDSESSCAVGGEVAVPHVFLQGAAPVAALVTLAKGLKVDTPDGRPLRLVVAAVDGERGRVRLTRMAHVARLAARGLAERLDECRQPGQVLAVLEELEALR</sequence>
<protein>
    <submittedName>
        <fullName evidence="3">Helix-turn-helix domain-containing protein</fullName>
    </submittedName>
</protein>
<dbReference type="Gene3D" id="1.10.260.40">
    <property type="entry name" value="lambda repressor-like DNA-binding domains"/>
    <property type="match status" value="1"/>
</dbReference>
<gene>
    <name evidence="3" type="ORF">FJV41_09210</name>
</gene>
<evidence type="ECO:0000259" key="1">
    <source>
        <dbReference type="PROSITE" id="PS50943"/>
    </source>
</evidence>
<dbReference type="CDD" id="cd00093">
    <property type="entry name" value="HTH_XRE"/>
    <property type="match status" value="1"/>
</dbReference>
<dbReference type="InterPro" id="IPR002178">
    <property type="entry name" value="PTS_EIIA_type-2_dom"/>
</dbReference>
<dbReference type="GO" id="GO:0003677">
    <property type="term" value="F:DNA binding"/>
    <property type="evidence" value="ECO:0007669"/>
    <property type="project" value="InterPro"/>
</dbReference>
<dbReference type="SMART" id="SM00530">
    <property type="entry name" value="HTH_XRE"/>
    <property type="match status" value="1"/>
</dbReference>
<dbReference type="InterPro" id="IPR010982">
    <property type="entry name" value="Lambda_DNA-bd_dom_sf"/>
</dbReference>
<dbReference type="SUPFAM" id="SSF47413">
    <property type="entry name" value="lambda repressor-like DNA-binding domains"/>
    <property type="match status" value="1"/>
</dbReference>
<reference evidence="3 4" key="1">
    <citation type="submission" date="2019-06" db="EMBL/GenBank/DDBJ databases">
        <authorList>
            <person name="Livingstone P."/>
            <person name="Whitworth D."/>
        </authorList>
    </citation>
    <scope>NUCLEOTIDE SEQUENCE [LARGE SCALE GENOMIC DNA]</scope>
    <source>
        <strain evidence="3 4">AM401</strain>
    </source>
</reference>
<organism evidence="3 4">
    <name type="scientific">Myxococcus llanfairpwllgwyngyllgogerychwyrndrobwllllantysiliogogogochensis</name>
    <dbReference type="NCBI Taxonomy" id="2590453"/>
    <lineage>
        <taxon>Bacteria</taxon>
        <taxon>Pseudomonadati</taxon>
        <taxon>Myxococcota</taxon>
        <taxon>Myxococcia</taxon>
        <taxon>Myxococcales</taxon>
        <taxon>Cystobacterineae</taxon>
        <taxon>Myxococcaceae</taxon>
        <taxon>Myxococcus</taxon>
    </lineage>
</organism>